<keyword evidence="5" id="KW-0175">Coiled coil</keyword>
<dbReference type="PROSITE" id="PS50802">
    <property type="entry name" value="OTU"/>
    <property type="match status" value="1"/>
</dbReference>
<evidence type="ECO:0000313" key="9">
    <source>
        <dbReference type="EMBL" id="GMI48585.1"/>
    </source>
</evidence>
<feature type="compositionally biased region" description="Low complexity" evidence="6">
    <location>
        <begin position="263"/>
        <end position="274"/>
    </location>
</feature>
<feature type="non-terminal residue" evidence="9">
    <location>
        <position position="1690"/>
    </location>
</feature>
<comment type="similarity">
    <text evidence="1">Belongs to the peptidase C48 family.</text>
</comment>
<dbReference type="PANTHER" id="PTHR12606:SF1">
    <property type="entry name" value="UBIQUITIN-LIKE-SPECIFIC PROTEASE 1A"/>
    <property type="match status" value="1"/>
</dbReference>
<proteinExistence type="inferred from homology"/>
<feature type="coiled-coil region" evidence="5">
    <location>
        <begin position="1637"/>
        <end position="1670"/>
    </location>
</feature>
<accession>A0A9W7GQV9</accession>
<feature type="compositionally biased region" description="Basic and acidic residues" evidence="6">
    <location>
        <begin position="765"/>
        <end position="776"/>
    </location>
</feature>
<dbReference type="PROSITE" id="PS50600">
    <property type="entry name" value="ULP_PROTEASE"/>
    <property type="match status" value="1"/>
</dbReference>
<dbReference type="GO" id="GO:0006508">
    <property type="term" value="P:proteolysis"/>
    <property type="evidence" value="ECO:0007669"/>
    <property type="project" value="UniProtKB-KW"/>
</dbReference>
<feature type="compositionally biased region" description="Low complexity" evidence="6">
    <location>
        <begin position="292"/>
        <end position="305"/>
    </location>
</feature>
<protein>
    <recommendedName>
        <fullName evidence="11">Ubiquitin-like protease family profile domain-containing protein</fullName>
    </recommendedName>
</protein>
<evidence type="ECO:0000256" key="2">
    <source>
        <dbReference type="ARBA" id="ARBA00022670"/>
    </source>
</evidence>
<comment type="caution">
    <text evidence="9">The sequence shown here is derived from an EMBL/GenBank/DDBJ whole genome shotgun (WGS) entry which is preliminary data.</text>
</comment>
<keyword evidence="10" id="KW-1185">Reference proteome</keyword>
<dbReference type="Gene3D" id="2.60.120.620">
    <property type="entry name" value="q2cbj1_9rhob like domain"/>
    <property type="match status" value="1"/>
</dbReference>
<gene>
    <name evidence="9" type="ORF">TrCOL_g9505</name>
</gene>
<dbReference type="InterPro" id="IPR038765">
    <property type="entry name" value="Papain-like_cys_pep_sf"/>
</dbReference>
<dbReference type="EMBL" id="BRYA01000409">
    <property type="protein sequence ID" value="GMI48585.1"/>
    <property type="molecule type" value="Genomic_DNA"/>
</dbReference>
<keyword evidence="4" id="KW-0788">Thiol protease</keyword>
<dbReference type="GO" id="GO:0016929">
    <property type="term" value="F:deSUMOylase activity"/>
    <property type="evidence" value="ECO:0007669"/>
    <property type="project" value="TreeGrafter"/>
</dbReference>
<feature type="region of interest" description="Disordered" evidence="6">
    <location>
        <begin position="765"/>
        <end position="799"/>
    </location>
</feature>
<dbReference type="PANTHER" id="PTHR12606">
    <property type="entry name" value="SENTRIN/SUMO-SPECIFIC PROTEASE"/>
    <property type="match status" value="1"/>
</dbReference>
<dbReference type="Gene3D" id="3.90.70.80">
    <property type="match status" value="1"/>
</dbReference>
<organism evidence="9 10">
    <name type="scientific">Triparma columacea</name>
    <dbReference type="NCBI Taxonomy" id="722753"/>
    <lineage>
        <taxon>Eukaryota</taxon>
        <taxon>Sar</taxon>
        <taxon>Stramenopiles</taxon>
        <taxon>Ochrophyta</taxon>
        <taxon>Bolidophyceae</taxon>
        <taxon>Parmales</taxon>
        <taxon>Triparmaceae</taxon>
        <taxon>Triparma</taxon>
    </lineage>
</organism>
<dbReference type="Pfam" id="PF02902">
    <property type="entry name" value="Peptidase_C48"/>
    <property type="match status" value="1"/>
</dbReference>
<name>A0A9W7GQV9_9STRA</name>
<evidence type="ECO:0000256" key="6">
    <source>
        <dbReference type="SAM" id="MobiDB-lite"/>
    </source>
</evidence>
<evidence type="ECO:0008006" key="11">
    <source>
        <dbReference type="Google" id="ProtNLM"/>
    </source>
</evidence>
<evidence type="ECO:0000259" key="8">
    <source>
        <dbReference type="PROSITE" id="PS50802"/>
    </source>
</evidence>
<evidence type="ECO:0000259" key="7">
    <source>
        <dbReference type="PROSITE" id="PS50600"/>
    </source>
</evidence>
<dbReference type="OrthoDB" id="76387at2759"/>
<keyword evidence="2" id="KW-0645">Protease</keyword>
<dbReference type="GO" id="GO:0005634">
    <property type="term" value="C:nucleus"/>
    <property type="evidence" value="ECO:0007669"/>
    <property type="project" value="TreeGrafter"/>
</dbReference>
<feature type="domain" description="OTU" evidence="8">
    <location>
        <begin position="834"/>
        <end position="1024"/>
    </location>
</feature>
<dbReference type="InterPro" id="IPR003653">
    <property type="entry name" value="Peptidase_C48_C"/>
</dbReference>
<dbReference type="InterPro" id="IPR003323">
    <property type="entry name" value="OTU_dom"/>
</dbReference>
<keyword evidence="3" id="KW-0378">Hydrolase</keyword>
<feature type="domain" description="Ubiquitin-like protease family profile" evidence="7">
    <location>
        <begin position="1122"/>
        <end position="1299"/>
    </location>
</feature>
<dbReference type="Proteomes" id="UP001165065">
    <property type="component" value="Unassembled WGS sequence"/>
</dbReference>
<dbReference type="GO" id="GO:0016926">
    <property type="term" value="P:protein desumoylation"/>
    <property type="evidence" value="ECO:0007669"/>
    <property type="project" value="TreeGrafter"/>
</dbReference>
<evidence type="ECO:0000256" key="1">
    <source>
        <dbReference type="ARBA" id="ARBA00005234"/>
    </source>
</evidence>
<evidence type="ECO:0000256" key="3">
    <source>
        <dbReference type="ARBA" id="ARBA00022801"/>
    </source>
</evidence>
<sequence>MCKFLGLFSFGGQELCQGRIKVLNKNGLGATNKGKFSLKGNKSLKGLNLDVKTAKAIAAVVDGSICKVERLDEILQAAQVTGGNKLEVKQRFKFLQLQHWGWGKKNYRGLNWNIAASGRQKISISLMESTRVECEDYGVVYKNVKLAYLPGAKKRGRVESLPILKLKELHDAQTGISLTQEERKKAVKVVDEFLKDKAIVWDESGGGGGDHDNFNKESEAFVKLVEQGPIMNVEQAAKPPTSENNSEEDHTKDRVRVGGFRGSTWKTPTTKSPPQRQFSPTRNITSKSRQSTVKPKNTVKVNNKTSATRRSPRRSPRRSINSELGGESEDKDEQDTKNTESSEDDVTDEPNNQTSARRRSSRRLNNSELVNAEKKPLEDGMTEFNRRRIKAMDGDDQKGYVKMFVLGKKKKGGKAAARVAKILKKSTVDKKKGERQLLLFNPKKNREEAVGRPFYKYAKLHSTKEKKGKSKGDDENADEDAVASGSTLVFEGKDLEDALEKIDGLNDLLAEVKISLEAKWGLKEGTLELIDMHALYDLAFRAHQDTNDGEPRRVITAVVNLSEDGKEVPGLRIYNFDDHSYEEQQGTVISFHSHLFHKSLHYKSDNAEEEAGGQQDDHDDTGMKLTFFFGLVGEANEGTTVRGGFLGGRNRKQQLFEALTTTSESINGLGKFESSLGVREQFFFRRLTAKEEDVNKFDSSTLGSLYLLTRSESGAEAKKFDCRIVPEEVARWLLPEFYVHEGKSSSGGVKSNFFIIHNEEGIRKGEEEVSKKKAPESQKAPSSTQSRKPKSTAPETPASRAPLWHCSHCNKYHTLPSAVLHESPHKPFTEEHGFSKREVEKDGDCFYSCIIECLDSDETYKEVMCNEFSRMGEKTPFKNKLTVKFMRELVASKLTETQLEFYKLQEKANPEESWLDFLREGKQRSTRNSSRKKPLVQTVKDLQNYARREGKKYSHSECLWADSFAYEVVSKYFRLDILFIDDETGTGKNPYRVLVRSGGEGERRSIRYVVLFRDDAHFSALMYKKKKEKKGLQDVPARGTFTLKDGEEPDAIRQLWEVEEVGVVKGSLQTLAVEQPSTAEETPAPSAALLFRDLTEKEEELVKQGLEEEGTEGDVVGIIDGNSVTRKNLSTLKPREWLCDEVVNFFYSCLKQRDEEKCESSTGGKRSWFFNSFFLKRLLQGGDYQYERVKTWSKKVPGKDIFELNSLYWPVNIDNQHWIMLKADMIKRKITYYDSKANSDYKGFLKATLRYFKDEWKAKGKPGEFKEKEWTTIQNPVDFPKQENGFDCGIFTCLGADYVSAGWKPDFTERDCAKMRKVITLEILQRRKDKVEVVGVKSVVSSGFLPSYQNNIEPAGKFTKTKEEIRKLVVISDGMGGLVEARFNKPEKGELLRYEDEETKVLIEFVVFKGEEEEGKWTGFWAKLELLEEVQASLEEAAAFHWNAEKIGTTTYKSLSTPSALVQAADDKMQKKVKTEHSTGSSKLTMELYKVDESTIIITHHPDEDEVGGKTIARFTKVQKNMTRVEIVQECLLPKAQKYKEWQDVRPEIQNLQSVASTVLQYAHQPKQLQKVQKMKAKETLTISEGVLELRKVLGGGASFNGVGLEEEGETSHLAGKCLERSRQIMSELQIEGKRALVELKVAVRREKDKAEELRTLEEERGTLREQQKKELFKGKDNNAFDKIAESINK</sequence>
<dbReference type="SUPFAM" id="SSF54001">
    <property type="entry name" value="Cysteine proteinases"/>
    <property type="match status" value="1"/>
</dbReference>
<reference evidence="10" key="1">
    <citation type="journal article" date="2023" name="Commun. Biol.">
        <title>Genome analysis of Parmales, the sister group of diatoms, reveals the evolutionary specialization of diatoms from phago-mixotrophs to photoautotrophs.</title>
        <authorList>
            <person name="Ban H."/>
            <person name="Sato S."/>
            <person name="Yoshikawa S."/>
            <person name="Yamada K."/>
            <person name="Nakamura Y."/>
            <person name="Ichinomiya M."/>
            <person name="Sato N."/>
            <person name="Blanc-Mathieu R."/>
            <person name="Endo H."/>
            <person name="Kuwata A."/>
            <person name="Ogata H."/>
        </authorList>
    </citation>
    <scope>NUCLEOTIDE SEQUENCE [LARGE SCALE GENOMIC DNA]</scope>
</reference>
<feature type="compositionally biased region" description="Basic and acidic residues" evidence="6">
    <location>
        <begin position="247"/>
        <end position="256"/>
    </location>
</feature>
<evidence type="ECO:0000313" key="10">
    <source>
        <dbReference type="Proteomes" id="UP001165065"/>
    </source>
</evidence>
<evidence type="ECO:0000256" key="4">
    <source>
        <dbReference type="ARBA" id="ARBA00022807"/>
    </source>
</evidence>
<evidence type="ECO:0000256" key="5">
    <source>
        <dbReference type="SAM" id="Coils"/>
    </source>
</evidence>
<dbReference type="Gene3D" id="3.40.395.10">
    <property type="entry name" value="Adenoviral Proteinase, Chain A"/>
    <property type="match status" value="1"/>
</dbReference>
<feature type="compositionally biased region" description="Polar residues" evidence="6">
    <location>
        <begin position="275"/>
        <end position="291"/>
    </location>
</feature>
<feature type="region of interest" description="Disordered" evidence="6">
    <location>
        <begin position="236"/>
        <end position="382"/>
    </location>
</feature>
<feature type="compositionally biased region" description="Basic and acidic residues" evidence="6">
    <location>
        <begin position="371"/>
        <end position="382"/>
    </location>
</feature>